<dbReference type="InterPro" id="IPR003593">
    <property type="entry name" value="AAA+_ATPase"/>
</dbReference>
<evidence type="ECO:0000313" key="6">
    <source>
        <dbReference type="EMBL" id="MEX6464360.1"/>
    </source>
</evidence>
<evidence type="ECO:0000259" key="4">
    <source>
        <dbReference type="PROSITE" id="PS50893"/>
    </source>
</evidence>
<evidence type="ECO:0000313" key="5">
    <source>
        <dbReference type="EMBL" id="MCT2118878.1"/>
    </source>
</evidence>
<organism evidence="5 7">
    <name type="scientific">Dietzia cinnamea</name>
    <dbReference type="NCBI Taxonomy" id="321318"/>
    <lineage>
        <taxon>Bacteria</taxon>
        <taxon>Bacillati</taxon>
        <taxon>Actinomycetota</taxon>
        <taxon>Actinomycetes</taxon>
        <taxon>Mycobacteriales</taxon>
        <taxon>Dietziaceae</taxon>
        <taxon>Dietzia</taxon>
    </lineage>
</organism>
<reference evidence="6" key="3">
    <citation type="submission" date="2024-07" db="EMBL/GenBank/DDBJ databases">
        <authorList>
            <person name="Wildschutte H."/>
        </authorList>
    </citation>
    <scope>NUCLEOTIDE SEQUENCE</scope>
    <source>
        <strain evidence="6">N60</strain>
    </source>
</reference>
<name>A0AAW5Q9I9_9ACTN</name>
<evidence type="ECO:0000313" key="7">
    <source>
        <dbReference type="Proteomes" id="UP001206890"/>
    </source>
</evidence>
<comment type="caution">
    <text evidence="5">The sequence shown here is derived from an EMBL/GenBank/DDBJ whole genome shotgun (WGS) entry which is preliminary data.</text>
</comment>
<keyword evidence="8" id="KW-1185">Reference proteome</keyword>
<dbReference type="PANTHER" id="PTHR45772">
    <property type="entry name" value="CONSERVED COMPONENT OF ABC TRANSPORTER FOR NATURAL AMINO ACIDS-RELATED"/>
    <property type="match status" value="1"/>
</dbReference>
<evidence type="ECO:0000256" key="1">
    <source>
        <dbReference type="ARBA" id="ARBA00022448"/>
    </source>
</evidence>
<dbReference type="Proteomes" id="UP001206890">
    <property type="component" value="Unassembled WGS sequence"/>
</dbReference>
<dbReference type="AlphaFoldDB" id="A0AAW5Q9I9"/>
<dbReference type="PANTHER" id="PTHR45772:SF4">
    <property type="entry name" value="ABC TRANSPORTER ATP-BINDING PROTEIN"/>
    <property type="match status" value="1"/>
</dbReference>
<dbReference type="InterPro" id="IPR027417">
    <property type="entry name" value="P-loop_NTPase"/>
</dbReference>
<dbReference type="PROSITE" id="PS50893">
    <property type="entry name" value="ABC_TRANSPORTER_2"/>
    <property type="match status" value="1"/>
</dbReference>
<reference evidence="8" key="2">
    <citation type="submission" date="2024-07" db="EMBL/GenBank/DDBJ databases">
        <title>Pseudomonas strain that inhibits Aeromonas fish pathogens.</title>
        <authorList>
            <person name="Wildschutte H."/>
        </authorList>
    </citation>
    <scope>NUCLEOTIDE SEQUENCE [LARGE SCALE GENOMIC DNA]</scope>
    <source>
        <strain evidence="8">n60</strain>
    </source>
</reference>
<protein>
    <submittedName>
        <fullName evidence="5">ABC transporter ATP-binding protein</fullName>
    </submittedName>
</protein>
<dbReference type="InterPro" id="IPR051120">
    <property type="entry name" value="ABC_AA/LPS_Transport"/>
</dbReference>
<dbReference type="Gene3D" id="3.40.50.300">
    <property type="entry name" value="P-loop containing nucleotide triphosphate hydrolases"/>
    <property type="match status" value="1"/>
</dbReference>
<proteinExistence type="predicted"/>
<dbReference type="RefSeq" id="WP_109149116.1">
    <property type="nucleotide sequence ID" value="NZ_JAFFGT010000064.1"/>
</dbReference>
<evidence type="ECO:0000256" key="2">
    <source>
        <dbReference type="ARBA" id="ARBA00022741"/>
    </source>
</evidence>
<gene>
    <name evidence="6" type="ORF">AB6N35_08375</name>
    <name evidence="5" type="ORF">M3D93_14160</name>
</gene>
<dbReference type="EMBL" id="JALXTC010000084">
    <property type="protein sequence ID" value="MCT2118878.1"/>
    <property type="molecule type" value="Genomic_DNA"/>
</dbReference>
<dbReference type="CDD" id="cd03219">
    <property type="entry name" value="ABC_Mj1267_LivG_branched"/>
    <property type="match status" value="1"/>
</dbReference>
<keyword evidence="1" id="KW-0813">Transport</keyword>
<dbReference type="Proteomes" id="UP001560293">
    <property type="component" value="Unassembled WGS sequence"/>
</dbReference>
<dbReference type="SMART" id="SM00382">
    <property type="entry name" value="AAA"/>
    <property type="match status" value="1"/>
</dbReference>
<dbReference type="EMBL" id="JBFTEZ010000002">
    <property type="protein sequence ID" value="MEX6464360.1"/>
    <property type="molecule type" value="Genomic_DNA"/>
</dbReference>
<keyword evidence="3 5" id="KW-0067">ATP-binding</keyword>
<dbReference type="SUPFAM" id="SSF52540">
    <property type="entry name" value="P-loop containing nucleoside triphosphate hydrolases"/>
    <property type="match status" value="1"/>
</dbReference>
<evidence type="ECO:0000313" key="8">
    <source>
        <dbReference type="Proteomes" id="UP001560293"/>
    </source>
</evidence>
<keyword evidence="2" id="KW-0547">Nucleotide-binding</keyword>
<dbReference type="GO" id="GO:0005524">
    <property type="term" value="F:ATP binding"/>
    <property type="evidence" value="ECO:0007669"/>
    <property type="project" value="UniProtKB-KW"/>
</dbReference>
<accession>A0AAW5Q9I9</accession>
<dbReference type="GO" id="GO:0005886">
    <property type="term" value="C:plasma membrane"/>
    <property type="evidence" value="ECO:0007669"/>
    <property type="project" value="TreeGrafter"/>
</dbReference>
<reference evidence="5" key="1">
    <citation type="submission" date="2022-04" db="EMBL/GenBank/DDBJ databases">
        <title>Human microbiome associated bacterial genomes.</title>
        <authorList>
            <person name="Sandstrom S."/>
            <person name="Salamzade R."/>
            <person name="Kalan L.R."/>
        </authorList>
    </citation>
    <scope>NUCLEOTIDE SEQUENCE</scope>
    <source>
        <strain evidence="5">P3-SID1762</strain>
    </source>
</reference>
<evidence type="ECO:0000256" key="3">
    <source>
        <dbReference type="ARBA" id="ARBA00022840"/>
    </source>
</evidence>
<sequence>MTQIELPPVMEVTSLRVQFSGIVAVDDVTFDARAGQVLGLIGPNGAGKTTTFNAITGMVPSTGTIAFNGTEISGMRTEQIARLGIARTFQHAAVVPEFTVRDNVLIGAHRHGRFGWIRSGLRLGSAKEAREAAERADSAIERLGLQSIADRTCSELGLPNLKQVELARAIAFEPRVLLLDEPANGLTHSEVDELAEKIAGLHRDSDLCIVLVEHHMGLIRAVSDKLVVLNFGSVLAQGEPNEVLSRADVVEAYLGVGAA</sequence>
<dbReference type="Pfam" id="PF00005">
    <property type="entry name" value="ABC_tran"/>
    <property type="match status" value="1"/>
</dbReference>
<dbReference type="GO" id="GO:0016887">
    <property type="term" value="F:ATP hydrolysis activity"/>
    <property type="evidence" value="ECO:0007669"/>
    <property type="project" value="InterPro"/>
</dbReference>
<dbReference type="InterPro" id="IPR003439">
    <property type="entry name" value="ABC_transporter-like_ATP-bd"/>
</dbReference>
<feature type="domain" description="ABC transporter" evidence="4">
    <location>
        <begin position="10"/>
        <end position="256"/>
    </location>
</feature>